<dbReference type="EMBL" id="ML119688">
    <property type="protein sequence ID" value="RPA80437.1"/>
    <property type="molecule type" value="Genomic_DNA"/>
</dbReference>
<sequence>MKFTIASVALLAVTASAANIRRQDSAEEDKAADKVITFSIPDVGSKISSLTSKVGSAVEGIASDVADLPTDASSKVENIITDIESKATDIATAVDGFGDKITSGAASKASQITSFVGSAVADGITLSIPSLPTTSINTEALNNYVSQIQSKFEPDVISSIKAGQTPDVVTKFIDSLPTEYRTVAAVAFSDAAQATAAPSNNGGNAGDNNGDSAASTGRSYTGLMAAVCVGVAGLAIYL</sequence>
<evidence type="ECO:0000256" key="1">
    <source>
        <dbReference type="SAM" id="SignalP"/>
    </source>
</evidence>
<feature type="chain" id="PRO_5018265427" description="Hydrophobic surface binding protein A" evidence="1">
    <location>
        <begin position="18"/>
        <end position="238"/>
    </location>
</feature>
<dbReference type="Proteomes" id="UP000275078">
    <property type="component" value="Unassembled WGS sequence"/>
</dbReference>
<evidence type="ECO:0000313" key="3">
    <source>
        <dbReference type="Proteomes" id="UP000275078"/>
    </source>
</evidence>
<reference evidence="2 3" key="1">
    <citation type="journal article" date="2018" name="Nat. Ecol. Evol.">
        <title>Pezizomycetes genomes reveal the molecular basis of ectomycorrhizal truffle lifestyle.</title>
        <authorList>
            <person name="Murat C."/>
            <person name="Payen T."/>
            <person name="Noel B."/>
            <person name="Kuo A."/>
            <person name="Morin E."/>
            <person name="Chen J."/>
            <person name="Kohler A."/>
            <person name="Krizsan K."/>
            <person name="Balestrini R."/>
            <person name="Da Silva C."/>
            <person name="Montanini B."/>
            <person name="Hainaut M."/>
            <person name="Levati E."/>
            <person name="Barry K.W."/>
            <person name="Belfiori B."/>
            <person name="Cichocki N."/>
            <person name="Clum A."/>
            <person name="Dockter R.B."/>
            <person name="Fauchery L."/>
            <person name="Guy J."/>
            <person name="Iotti M."/>
            <person name="Le Tacon F."/>
            <person name="Lindquist E.A."/>
            <person name="Lipzen A."/>
            <person name="Malagnac F."/>
            <person name="Mello A."/>
            <person name="Molinier V."/>
            <person name="Miyauchi S."/>
            <person name="Poulain J."/>
            <person name="Riccioni C."/>
            <person name="Rubini A."/>
            <person name="Sitrit Y."/>
            <person name="Splivallo R."/>
            <person name="Traeger S."/>
            <person name="Wang M."/>
            <person name="Zifcakova L."/>
            <person name="Wipf D."/>
            <person name="Zambonelli A."/>
            <person name="Paolocci F."/>
            <person name="Nowrousian M."/>
            <person name="Ottonello S."/>
            <person name="Baldrian P."/>
            <person name="Spatafora J.W."/>
            <person name="Henrissat B."/>
            <person name="Nagy L.G."/>
            <person name="Aury J.M."/>
            <person name="Wincker P."/>
            <person name="Grigoriev I.V."/>
            <person name="Bonfante P."/>
            <person name="Martin F.M."/>
        </authorList>
    </citation>
    <scope>NUCLEOTIDE SEQUENCE [LARGE SCALE GENOMIC DNA]</scope>
    <source>
        <strain evidence="2 3">RN42</strain>
    </source>
</reference>
<protein>
    <recommendedName>
        <fullName evidence="4">Hydrophobic surface binding protein A</fullName>
    </recommendedName>
</protein>
<dbReference type="AlphaFoldDB" id="A0A3N4I4Q2"/>
<feature type="signal peptide" evidence="1">
    <location>
        <begin position="1"/>
        <end position="17"/>
    </location>
</feature>
<accession>A0A3N4I4Q2</accession>
<proteinExistence type="predicted"/>
<evidence type="ECO:0000313" key="2">
    <source>
        <dbReference type="EMBL" id="RPA80437.1"/>
    </source>
</evidence>
<organism evidence="2 3">
    <name type="scientific">Ascobolus immersus RN42</name>
    <dbReference type="NCBI Taxonomy" id="1160509"/>
    <lineage>
        <taxon>Eukaryota</taxon>
        <taxon>Fungi</taxon>
        <taxon>Dikarya</taxon>
        <taxon>Ascomycota</taxon>
        <taxon>Pezizomycotina</taxon>
        <taxon>Pezizomycetes</taxon>
        <taxon>Pezizales</taxon>
        <taxon>Ascobolaceae</taxon>
        <taxon>Ascobolus</taxon>
    </lineage>
</organism>
<evidence type="ECO:0008006" key="4">
    <source>
        <dbReference type="Google" id="ProtNLM"/>
    </source>
</evidence>
<name>A0A3N4I4Q2_ASCIM</name>
<gene>
    <name evidence="2" type="ORF">BJ508DRAFT_415420</name>
</gene>
<keyword evidence="1" id="KW-0732">Signal</keyword>
<keyword evidence="3" id="KW-1185">Reference proteome</keyword>